<dbReference type="RefSeq" id="WP_023844941.1">
    <property type="nucleotide sequence ID" value="NZ_AZAJ01000001.1"/>
</dbReference>
<evidence type="ECO:0000313" key="2">
    <source>
        <dbReference type="Proteomes" id="UP000019483"/>
    </source>
</evidence>
<dbReference type="Proteomes" id="UP000019483">
    <property type="component" value="Unassembled WGS sequence"/>
</dbReference>
<comment type="caution">
    <text evidence="1">The sequence shown here is derived from an EMBL/GenBank/DDBJ whole genome shotgun (WGS) entry which is preliminary data.</text>
</comment>
<keyword evidence="2" id="KW-1185">Reference proteome</keyword>
<sequence length="239" mass="27544">MAEAMTVETVIQAYWDLKGYWTKLRVPLKLGGWTDIDVVAYNPLKKELVLAESKVRSTKHTVRAYTEDLKDSGVSFLDFDKKYGNSHGTSGKLYYLSFIDNINNEFLDLLFETLNLPKDDVKIIVHFVSNYHVDEGLLESAQNEVKKRIEKQISSPYSVDNVIIQTTFDVLCDVIAEEEMSEQGRRYGHPVLDIAREFNRYMHPDIHLIGSREVAYKKGCKEEIKQKLRDKISKSFGIL</sequence>
<reference evidence="1 2" key="1">
    <citation type="submission" date="2013-08" db="EMBL/GenBank/DDBJ databases">
        <authorList>
            <consortium name="DOE Joint Genome Institute"/>
            <person name="Eisen J."/>
            <person name="Huntemann M."/>
            <person name="Han J."/>
            <person name="Chen A."/>
            <person name="Kyrpides N."/>
            <person name="Mavromatis K."/>
            <person name="Markowitz V."/>
            <person name="Palaniappan K."/>
            <person name="Ivanova N."/>
            <person name="Schaumberg A."/>
            <person name="Pati A."/>
            <person name="Liolios K."/>
            <person name="Nordberg H.P."/>
            <person name="Cantor M.N."/>
            <person name="Hua S.X."/>
            <person name="Woyke T."/>
        </authorList>
    </citation>
    <scope>NUCLEOTIDE SEQUENCE [LARGE SCALE GENOMIC DNA]</scope>
    <source>
        <strain evidence="1 2">DSM 2278</strain>
    </source>
</reference>
<protein>
    <submittedName>
        <fullName evidence="1">Uncharacterized protein</fullName>
    </submittedName>
</protein>
<dbReference type="EMBL" id="AZAJ01000001">
    <property type="protein sequence ID" value="ETA67805.1"/>
    <property type="molecule type" value="Genomic_DNA"/>
</dbReference>
<dbReference type="AlphaFoldDB" id="W9DQV6"/>
<dbReference type="STRING" id="1090322.MettiDRAFT_1240"/>
<organism evidence="1 2">
    <name type="scientific">Methanolobus tindarius DSM 2278</name>
    <dbReference type="NCBI Taxonomy" id="1090322"/>
    <lineage>
        <taxon>Archaea</taxon>
        <taxon>Methanobacteriati</taxon>
        <taxon>Methanobacteriota</taxon>
        <taxon>Stenosarchaea group</taxon>
        <taxon>Methanomicrobia</taxon>
        <taxon>Methanosarcinales</taxon>
        <taxon>Methanosarcinaceae</taxon>
        <taxon>Methanolobus</taxon>
    </lineage>
</organism>
<proteinExistence type="predicted"/>
<name>W9DQV6_METTI</name>
<accession>W9DQV6</accession>
<evidence type="ECO:0000313" key="1">
    <source>
        <dbReference type="EMBL" id="ETA67805.1"/>
    </source>
</evidence>
<dbReference type="OrthoDB" id="374061at2157"/>
<gene>
    <name evidence="1" type="ORF">MettiDRAFT_1240</name>
</gene>